<proteinExistence type="predicted"/>
<dbReference type="GeneID" id="113469701"/>
<keyword evidence="2" id="KW-1185">Reference proteome</keyword>
<evidence type="ECO:0000313" key="2">
    <source>
        <dbReference type="Proteomes" id="UP000079169"/>
    </source>
</evidence>
<gene>
    <name evidence="3" type="primary">LOC113469701</name>
</gene>
<sequence>MTFRFREKGTYLTELESFVTREHLRTGKVSVGRIHLFFFFFFLAFFYLTVTVVINIAFSMESEGFSKNLANIFFPNCKKKFKSQRVCKKQACRKAEPEEKAAFIRLKTDKNVTETRYVPKISWSFKAADLWLFEQATLPSACPWGCQHQIL</sequence>
<dbReference type="KEGG" id="dci:113469701"/>
<keyword evidence="1" id="KW-0812">Transmembrane</keyword>
<name>A0A3Q0J9H8_DIACI</name>
<keyword evidence="1" id="KW-1133">Transmembrane helix</keyword>
<evidence type="ECO:0000256" key="1">
    <source>
        <dbReference type="SAM" id="Phobius"/>
    </source>
</evidence>
<reference evidence="3" key="1">
    <citation type="submission" date="2025-08" db="UniProtKB">
        <authorList>
            <consortium name="RefSeq"/>
        </authorList>
    </citation>
    <scope>IDENTIFICATION</scope>
</reference>
<organism evidence="2 3">
    <name type="scientific">Diaphorina citri</name>
    <name type="common">Asian citrus psyllid</name>
    <dbReference type="NCBI Taxonomy" id="121845"/>
    <lineage>
        <taxon>Eukaryota</taxon>
        <taxon>Metazoa</taxon>
        <taxon>Ecdysozoa</taxon>
        <taxon>Arthropoda</taxon>
        <taxon>Hexapoda</taxon>
        <taxon>Insecta</taxon>
        <taxon>Pterygota</taxon>
        <taxon>Neoptera</taxon>
        <taxon>Paraneoptera</taxon>
        <taxon>Hemiptera</taxon>
        <taxon>Sternorrhyncha</taxon>
        <taxon>Psylloidea</taxon>
        <taxon>Psyllidae</taxon>
        <taxon>Diaphorininae</taxon>
        <taxon>Diaphorina</taxon>
    </lineage>
</organism>
<dbReference type="Proteomes" id="UP000079169">
    <property type="component" value="Unplaced"/>
</dbReference>
<keyword evidence="1" id="KW-0472">Membrane</keyword>
<dbReference type="PaxDb" id="121845-A0A3Q0J9H8"/>
<dbReference type="RefSeq" id="XP_026683370.1">
    <property type="nucleotide sequence ID" value="XM_026827569.1"/>
</dbReference>
<protein>
    <submittedName>
        <fullName evidence="3">Uncharacterized protein LOC113469701</fullName>
    </submittedName>
</protein>
<dbReference type="AlphaFoldDB" id="A0A3Q0J9H8"/>
<feature type="transmembrane region" description="Helical" evidence="1">
    <location>
        <begin position="34"/>
        <end position="58"/>
    </location>
</feature>
<accession>A0A3Q0J9H8</accession>
<evidence type="ECO:0000313" key="3">
    <source>
        <dbReference type="RefSeq" id="XP_026683370.1"/>
    </source>
</evidence>